<dbReference type="SMART" id="SM00450">
    <property type="entry name" value="RHOD"/>
    <property type="match status" value="1"/>
</dbReference>
<keyword evidence="3" id="KW-1185">Reference proteome</keyword>
<evidence type="ECO:0000313" key="2">
    <source>
        <dbReference type="EMBL" id="THH15851.1"/>
    </source>
</evidence>
<accession>A0A4S4LVW7</accession>
<dbReference type="GO" id="GO:0005634">
    <property type="term" value="C:nucleus"/>
    <property type="evidence" value="ECO:0007669"/>
    <property type="project" value="TreeGrafter"/>
</dbReference>
<evidence type="ECO:0000259" key="1">
    <source>
        <dbReference type="PROSITE" id="PS50206"/>
    </source>
</evidence>
<comment type="caution">
    <text evidence="2">The sequence shown here is derived from an EMBL/GenBank/DDBJ whole genome shotgun (WGS) entry which is preliminary data.</text>
</comment>
<proteinExistence type="predicted"/>
<dbReference type="InterPro" id="IPR036873">
    <property type="entry name" value="Rhodanese-like_dom_sf"/>
</dbReference>
<dbReference type="OrthoDB" id="102559at2759"/>
<reference evidence="2 3" key="1">
    <citation type="submission" date="2019-02" db="EMBL/GenBank/DDBJ databases">
        <title>Genome sequencing of the rare red list fungi Bondarzewia mesenterica.</title>
        <authorList>
            <person name="Buettner E."/>
            <person name="Kellner H."/>
        </authorList>
    </citation>
    <scope>NUCLEOTIDE SEQUENCE [LARGE SCALE GENOMIC DNA]</scope>
    <source>
        <strain evidence="2 3">DSM 108281</strain>
    </source>
</reference>
<dbReference type="GO" id="GO:0005737">
    <property type="term" value="C:cytoplasm"/>
    <property type="evidence" value="ECO:0007669"/>
    <property type="project" value="TreeGrafter"/>
</dbReference>
<protein>
    <recommendedName>
        <fullName evidence="1">Rhodanese domain-containing protein</fullName>
    </recommendedName>
</protein>
<dbReference type="PANTHER" id="PTHR10828:SF38">
    <property type="entry name" value="ARSENICAL-RESISTANCE PROTEIN 2-RELATED"/>
    <property type="match status" value="1"/>
</dbReference>
<dbReference type="PANTHER" id="PTHR10828">
    <property type="entry name" value="M-PHASE INDUCER PHOSPHATASE DUAL SPECIFICITY PHOSPHATASE CDC25"/>
    <property type="match status" value="1"/>
</dbReference>
<dbReference type="PROSITE" id="PS50206">
    <property type="entry name" value="RHODANESE_3"/>
    <property type="match status" value="1"/>
</dbReference>
<dbReference type="AlphaFoldDB" id="A0A4S4LVW7"/>
<dbReference type="Proteomes" id="UP000310158">
    <property type="component" value="Unassembled WGS sequence"/>
</dbReference>
<feature type="domain" description="Rhodanese" evidence="1">
    <location>
        <begin position="59"/>
        <end position="157"/>
    </location>
</feature>
<evidence type="ECO:0000313" key="3">
    <source>
        <dbReference type="Proteomes" id="UP000310158"/>
    </source>
</evidence>
<sequence length="179" mass="20308">MMLSRCTLSTFKTSFKFASRNIASVERASATTTMPVTYISPDVRSLHALDFEECSDKVPHKDYLVIDVRDDDFVGGNIKDCHNLPSHKFHSGVDELIKQTKDVPTVIFHCALSQQRGPKAAQIYAETRDNLQREGQDKSHQVFVLRGGFTEFQEKFKDDPLLVENYDATFWNPDASTTD</sequence>
<dbReference type="SUPFAM" id="SSF52821">
    <property type="entry name" value="Rhodanese/Cell cycle control phosphatase"/>
    <property type="match status" value="1"/>
</dbReference>
<dbReference type="EMBL" id="SGPL01000187">
    <property type="protein sequence ID" value="THH15851.1"/>
    <property type="molecule type" value="Genomic_DNA"/>
</dbReference>
<gene>
    <name evidence="2" type="ORF">EW146_g4691</name>
</gene>
<dbReference type="GO" id="GO:0004725">
    <property type="term" value="F:protein tyrosine phosphatase activity"/>
    <property type="evidence" value="ECO:0007669"/>
    <property type="project" value="TreeGrafter"/>
</dbReference>
<dbReference type="Pfam" id="PF00581">
    <property type="entry name" value="Rhodanese"/>
    <property type="match status" value="1"/>
</dbReference>
<organism evidence="2 3">
    <name type="scientific">Bondarzewia mesenterica</name>
    <dbReference type="NCBI Taxonomy" id="1095465"/>
    <lineage>
        <taxon>Eukaryota</taxon>
        <taxon>Fungi</taxon>
        <taxon>Dikarya</taxon>
        <taxon>Basidiomycota</taxon>
        <taxon>Agaricomycotina</taxon>
        <taxon>Agaricomycetes</taxon>
        <taxon>Russulales</taxon>
        <taxon>Bondarzewiaceae</taxon>
        <taxon>Bondarzewia</taxon>
    </lineage>
</organism>
<dbReference type="InterPro" id="IPR001763">
    <property type="entry name" value="Rhodanese-like_dom"/>
</dbReference>
<name>A0A4S4LVW7_9AGAM</name>
<dbReference type="Gene3D" id="3.40.250.10">
    <property type="entry name" value="Rhodanese-like domain"/>
    <property type="match status" value="1"/>
</dbReference>